<dbReference type="Gene3D" id="3.60.20.10">
    <property type="entry name" value="Glutamine Phosphoribosylpyrophosphate, subunit 1, domain 1"/>
    <property type="match status" value="2"/>
</dbReference>
<dbReference type="InterPro" id="IPR008979">
    <property type="entry name" value="Galactose-bd-like_sf"/>
</dbReference>
<dbReference type="InterPro" id="IPR023343">
    <property type="entry name" value="Penicillin_amidase_dom1"/>
</dbReference>
<dbReference type="Gene3D" id="1.10.1400.10">
    <property type="match status" value="1"/>
</dbReference>
<feature type="domain" description="F5/8 type C" evidence="3">
    <location>
        <begin position="951"/>
        <end position="1089"/>
    </location>
</feature>
<evidence type="ECO:0000256" key="2">
    <source>
        <dbReference type="SAM" id="MobiDB-lite"/>
    </source>
</evidence>
<dbReference type="Pfam" id="PF01804">
    <property type="entry name" value="Penicil_amidase"/>
    <property type="match status" value="1"/>
</dbReference>
<dbReference type="PANTHER" id="PTHR34218:SF4">
    <property type="entry name" value="ACYL-HOMOSERINE LACTONE ACYLASE QUIP"/>
    <property type="match status" value="1"/>
</dbReference>
<evidence type="ECO:0000259" key="3">
    <source>
        <dbReference type="PROSITE" id="PS50022"/>
    </source>
</evidence>
<dbReference type="SUPFAM" id="SSF56235">
    <property type="entry name" value="N-terminal nucleophile aminohydrolases (Ntn hydrolases)"/>
    <property type="match status" value="1"/>
</dbReference>
<gene>
    <name evidence="4" type="ORF">GCM10010140_37050</name>
</gene>
<evidence type="ECO:0000313" key="4">
    <source>
        <dbReference type="EMBL" id="GGQ03336.1"/>
    </source>
</evidence>
<evidence type="ECO:0000313" key="5">
    <source>
        <dbReference type="Proteomes" id="UP000611554"/>
    </source>
</evidence>
<dbReference type="InterPro" id="IPR043147">
    <property type="entry name" value="Penicillin_amidase_A-knob"/>
</dbReference>
<dbReference type="PANTHER" id="PTHR34218">
    <property type="entry name" value="PEPTIDASE S45 PENICILLIN AMIDASE"/>
    <property type="match status" value="1"/>
</dbReference>
<dbReference type="PROSITE" id="PS50022">
    <property type="entry name" value="FA58C_3"/>
    <property type="match status" value="1"/>
</dbReference>
<dbReference type="InterPro" id="IPR002692">
    <property type="entry name" value="S45"/>
</dbReference>
<sequence length="1089" mass="114548">MTGAYVPPNIRVLLMFWGSPVHSRLRRMIAAASAFAIVALTLPLTSPAPASADTFVPDDHCLGQCADILPPGENGNATLVEILANQAAGTMPRHGADQLGPYANLVSGYTGLTDEQISAFFNDASFGVPDGQVESTVSPRSDVKIVRDRATGVPHITGTTREGTMFGAGYAGAQDRLWVMDLIRHVGRGELTPFAGGAPGNRALEQSVWINSPYTEADLQAQLTRLRDSGPRGAQLYADVRAYIDGINAYIDHCMAGRNCPGEYVLTGHLDAITNAGGPQDFTMTDLIAISGVVGGLFGGGGGAEMQSALVRVAARTRYGVAAGDRAWEAFRSRNDPETTLTLHAGQSFPSGNATGATGVVLPDAATTAPVDITENERGSATGPALTARSGEADKGVLGGLTVDNARPGMSNAVVVSAAESATGHPVAVFGPQTGYFAPQLLMLEELSGPGIRARGAAFAGLNLYVLLGRGTDYAWSATSSGQDITDTYALQLCEPGGGTPTTASDHYLYRGVCTAMETLRKTNSWKPNTADSTAAGSYDLVIKRTKYGLVTWRGTVGGRPTAFASLRSTYGHEADSAVGFQRFNDPAQMGDPAGFTDAASDIGFAFNWFYVNSTRSAYFMSGDTPVRSAVSDPNLPMTADAAHEWAGFDPDARTATYTAPATHPQAVDQDYFVSWNNKQAKDYGAADGNFSFGPVHRADLLDAPVKAALAGSGRLDRAGTVKIMAEAAVTDLRGKEVLPHLLRVIGAAPADPALASAVAGLKAWADSGAKRAETAAGSRTYAHAAAIRAFDAWWPRLVQAEFRPGMGEDLYRSLTGALQINESPSGHQRGDSSGQPGSANEAQAHKGSSFQYGWWGYVSKDLRAVLGEPVSGPLPAKYCGDGTVAGCRTVLLDSLAAALAEPAATTYPADDVCSAGDQWCADSVRHSPLGGIKQSLISWQNRPTYQQVVSFPSHRGDPIGNLAAGRTARASSSELFLLYPASKAVDGDPATRWSSARSDDEYLQVDLGPAKTVARVLLRWESAYGSAYSIQTSADGSSWTTVFSTTAGNGGVDNVTFAPVSTRYVRMKGGKRATSYGYSLYEMEVYSR</sequence>
<name>A0ABQ2QYR5_9ACTN</name>
<organism evidence="4 5">
    <name type="scientific">Streptosporangium pseudovulgare</name>
    <dbReference type="NCBI Taxonomy" id="35765"/>
    <lineage>
        <taxon>Bacteria</taxon>
        <taxon>Bacillati</taxon>
        <taxon>Actinomycetota</taxon>
        <taxon>Actinomycetes</taxon>
        <taxon>Streptosporangiales</taxon>
        <taxon>Streptosporangiaceae</taxon>
        <taxon>Streptosporangium</taxon>
    </lineage>
</organism>
<dbReference type="Proteomes" id="UP000611554">
    <property type="component" value="Unassembled WGS sequence"/>
</dbReference>
<keyword evidence="5" id="KW-1185">Reference proteome</keyword>
<accession>A0ABQ2QYR5</accession>
<dbReference type="EMBL" id="BMQJ01000008">
    <property type="protein sequence ID" value="GGQ03336.1"/>
    <property type="molecule type" value="Genomic_DNA"/>
</dbReference>
<dbReference type="Gene3D" id="1.10.439.10">
    <property type="entry name" value="Penicillin Amidohydrolase, domain 1"/>
    <property type="match status" value="1"/>
</dbReference>
<comment type="similarity">
    <text evidence="1">Belongs to the peptidase S45 family.</text>
</comment>
<feature type="region of interest" description="Disordered" evidence="2">
    <location>
        <begin position="822"/>
        <end position="844"/>
    </location>
</feature>
<protein>
    <submittedName>
        <fullName evidence="4">Penicillin acylase</fullName>
    </submittedName>
</protein>
<dbReference type="SUPFAM" id="SSF49785">
    <property type="entry name" value="Galactose-binding domain-like"/>
    <property type="match status" value="1"/>
</dbReference>
<dbReference type="Gene3D" id="2.60.120.260">
    <property type="entry name" value="Galactose-binding domain-like"/>
    <property type="match status" value="1"/>
</dbReference>
<evidence type="ECO:0000256" key="1">
    <source>
        <dbReference type="ARBA" id="ARBA00006586"/>
    </source>
</evidence>
<comment type="caution">
    <text evidence="4">The sequence shown here is derived from an EMBL/GenBank/DDBJ whole genome shotgun (WGS) entry which is preliminary data.</text>
</comment>
<dbReference type="InterPro" id="IPR000421">
    <property type="entry name" value="FA58C"/>
</dbReference>
<reference evidence="5" key="1">
    <citation type="journal article" date="2019" name="Int. J. Syst. Evol. Microbiol.">
        <title>The Global Catalogue of Microorganisms (GCM) 10K type strain sequencing project: providing services to taxonomists for standard genome sequencing and annotation.</title>
        <authorList>
            <consortium name="The Broad Institute Genomics Platform"/>
            <consortium name="The Broad Institute Genome Sequencing Center for Infectious Disease"/>
            <person name="Wu L."/>
            <person name="Ma J."/>
        </authorList>
    </citation>
    <scope>NUCLEOTIDE SEQUENCE [LARGE SCALE GENOMIC DNA]</scope>
    <source>
        <strain evidence="5">JCM 3115</strain>
    </source>
</reference>
<dbReference type="Pfam" id="PF00754">
    <property type="entry name" value="F5_F8_type_C"/>
    <property type="match status" value="1"/>
</dbReference>
<proteinExistence type="inferred from homology"/>
<dbReference type="InterPro" id="IPR029055">
    <property type="entry name" value="Ntn_hydrolases_N"/>
</dbReference>